<evidence type="ECO:0000313" key="3">
    <source>
        <dbReference type="Proteomes" id="UP000236161"/>
    </source>
</evidence>
<proteinExistence type="predicted"/>
<sequence length="243" mass="26172">MKNTIYPFDLFIWTTDEGGKEAERTKCLSHPGILRNLLAGGDMELSAAIIGSGLQLCGITLFCSQSHVPGTLSVLAISATAILPVDSSVGSRAAVRSDPHRPPAVVPRAFVRRTRRVRRRSLTEDGSEDRFSGDGDGDDGPFGGGGQGGRGWGFGGNGDSGWEEPEQRRWFTSSADPAFDVVYEVLCWIALSNCAHFALKKLSCFLAEREKEMSIRGFAHLLLPESPNLGSIGLVFSSQSNLL</sequence>
<keyword evidence="3" id="KW-1185">Reference proteome</keyword>
<reference evidence="2 3" key="1">
    <citation type="journal article" date="2017" name="Nature">
        <title>The Apostasia genome and the evolution of orchids.</title>
        <authorList>
            <person name="Zhang G.Q."/>
            <person name="Liu K.W."/>
            <person name="Li Z."/>
            <person name="Lohaus R."/>
            <person name="Hsiao Y.Y."/>
            <person name="Niu S.C."/>
            <person name="Wang J.Y."/>
            <person name="Lin Y.C."/>
            <person name="Xu Q."/>
            <person name="Chen L.J."/>
            <person name="Yoshida K."/>
            <person name="Fujiwara S."/>
            <person name="Wang Z.W."/>
            <person name="Zhang Y.Q."/>
            <person name="Mitsuda N."/>
            <person name="Wang M."/>
            <person name="Liu G.H."/>
            <person name="Pecoraro L."/>
            <person name="Huang H.X."/>
            <person name="Xiao X.J."/>
            <person name="Lin M."/>
            <person name="Wu X.Y."/>
            <person name="Wu W.L."/>
            <person name="Chen Y.Y."/>
            <person name="Chang S.B."/>
            <person name="Sakamoto S."/>
            <person name="Ohme-Takagi M."/>
            <person name="Yagi M."/>
            <person name="Zeng S.J."/>
            <person name="Shen C.Y."/>
            <person name="Yeh C.M."/>
            <person name="Luo Y.B."/>
            <person name="Tsai W.C."/>
            <person name="Van de Peer Y."/>
            <person name="Liu Z.J."/>
        </authorList>
    </citation>
    <scope>NUCLEOTIDE SEQUENCE [LARGE SCALE GENOMIC DNA]</scope>
    <source>
        <strain evidence="3">cv. Shenzhen</strain>
        <tissue evidence="2">Stem</tissue>
    </source>
</reference>
<dbReference type="PANTHER" id="PTHR36751:SF1">
    <property type="entry name" value="F3E22.8 PROTEIN"/>
    <property type="match status" value="1"/>
</dbReference>
<dbReference type="AlphaFoldDB" id="A0A2I0B5B2"/>
<evidence type="ECO:0000313" key="2">
    <source>
        <dbReference type="EMBL" id="PKA62980.1"/>
    </source>
</evidence>
<name>A0A2I0B5B2_9ASPA</name>
<dbReference type="STRING" id="1088818.A0A2I0B5B2"/>
<dbReference type="Proteomes" id="UP000236161">
    <property type="component" value="Unassembled WGS sequence"/>
</dbReference>
<accession>A0A2I0B5B2</accession>
<gene>
    <name evidence="2" type="ORF">AXF42_Ash007776</name>
</gene>
<dbReference type="PANTHER" id="PTHR36751">
    <property type="entry name" value="F3E22.8 PROTEIN"/>
    <property type="match status" value="1"/>
</dbReference>
<protein>
    <submittedName>
        <fullName evidence="2">Uncharacterized protein</fullName>
    </submittedName>
</protein>
<feature type="compositionally biased region" description="Gly residues" evidence="1">
    <location>
        <begin position="140"/>
        <end position="159"/>
    </location>
</feature>
<evidence type="ECO:0000256" key="1">
    <source>
        <dbReference type="SAM" id="MobiDB-lite"/>
    </source>
</evidence>
<dbReference type="EMBL" id="KZ451911">
    <property type="protein sequence ID" value="PKA62980.1"/>
    <property type="molecule type" value="Genomic_DNA"/>
</dbReference>
<feature type="region of interest" description="Disordered" evidence="1">
    <location>
        <begin position="117"/>
        <end position="159"/>
    </location>
</feature>
<organism evidence="2 3">
    <name type="scientific">Apostasia shenzhenica</name>
    <dbReference type="NCBI Taxonomy" id="1088818"/>
    <lineage>
        <taxon>Eukaryota</taxon>
        <taxon>Viridiplantae</taxon>
        <taxon>Streptophyta</taxon>
        <taxon>Embryophyta</taxon>
        <taxon>Tracheophyta</taxon>
        <taxon>Spermatophyta</taxon>
        <taxon>Magnoliopsida</taxon>
        <taxon>Liliopsida</taxon>
        <taxon>Asparagales</taxon>
        <taxon>Orchidaceae</taxon>
        <taxon>Apostasioideae</taxon>
        <taxon>Apostasia</taxon>
    </lineage>
</organism>
<dbReference type="OrthoDB" id="1914074at2759"/>